<feature type="compositionally biased region" description="Acidic residues" evidence="6">
    <location>
        <begin position="34"/>
        <end position="73"/>
    </location>
</feature>
<feature type="region of interest" description="Disordered" evidence="6">
    <location>
        <begin position="19"/>
        <end position="84"/>
    </location>
</feature>
<evidence type="ECO:0000313" key="7">
    <source>
        <dbReference type="EMBL" id="PRP94846.1"/>
    </source>
</evidence>
<comment type="subcellular location">
    <subcellularLocation>
        <location evidence="1">Secreted</location>
    </subcellularLocation>
</comment>
<dbReference type="RefSeq" id="WP_181234528.1">
    <property type="nucleotide sequence ID" value="NZ_PVNL01000139.1"/>
</dbReference>
<accession>A0A2S9XPR0</accession>
<evidence type="ECO:0000256" key="6">
    <source>
        <dbReference type="SAM" id="MobiDB-lite"/>
    </source>
</evidence>
<dbReference type="InterPro" id="IPR036249">
    <property type="entry name" value="Thioredoxin-like_sf"/>
</dbReference>
<proteinExistence type="predicted"/>
<feature type="compositionally biased region" description="Low complexity" evidence="6">
    <location>
        <begin position="22"/>
        <end position="33"/>
    </location>
</feature>
<name>A0A2S9XPR0_9BACT</name>
<dbReference type="EMBL" id="PVNL01000139">
    <property type="protein sequence ID" value="PRP94846.1"/>
    <property type="molecule type" value="Genomic_DNA"/>
</dbReference>
<gene>
    <name evidence="7" type="ORF">ENSA7_76690</name>
</gene>
<evidence type="ECO:0008006" key="9">
    <source>
        <dbReference type="Google" id="ProtNLM"/>
    </source>
</evidence>
<dbReference type="SUPFAM" id="SSF52833">
    <property type="entry name" value="Thioredoxin-like"/>
    <property type="match status" value="1"/>
</dbReference>
<evidence type="ECO:0000256" key="3">
    <source>
        <dbReference type="ARBA" id="ARBA00022729"/>
    </source>
</evidence>
<protein>
    <recommendedName>
        <fullName evidence="9">Thioredoxin domain-containing protein</fullName>
    </recommendedName>
</protein>
<evidence type="ECO:0000256" key="5">
    <source>
        <dbReference type="ARBA" id="ARBA00023284"/>
    </source>
</evidence>
<sequence>MKPHQLVILASVSALLCTSACDGGSDDSPNADDGSADADAGDTGETETETETGEPADPDSDQDGLTDAEEAELGTDPKKKDTDADNYWDSWELIEGTDPLDQSSRIYQGWWPYSPTKAELPQGSWATSTTEAGSPFPRAEFLDQHGDLVDIYDFNNFTINDTGEPSYMIIDLSAQWCGPCHNMAEWISGADTAETASLQQTYPTVREKVYSLRIWWITVIVEDAGGGAPTLSDAQSWYSIHQDNHIPVLVDETQGVRDIYNGGQYPFFFLLDFNMAVEYWGVPGPGDNPFLALWFVEQYL</sequence>
<dbReference type="Gene3D" id="3.40.30.10">
    <property type="entry name" value="Glutaredoxin"/>
    <property type="match status" value="1"/>
</dbReference>
<keyword evidence="3" id="KW-0732">Signal</keyword>
<comment type="caution">
    <text evidence="7">The sequence shown here is derived from an EMBL/GenBank/DDBJ whole genome shotgun (WGS) entry which is preliminary data.</text>
</comment>
<evidence type="ECO:0000256" key="4">
    <source>
        <dbReference type="ARBA" id="ARBA00022837"/>
    </source>
</evidence>
<keyword evidence="4" id="KW-0106">Calcium</keyword>
<dbReference type="Pfam" id="PF18884">
    <property type="entry name" value="TSP3_bac"/>
    <property type="match status" value="2"/>
</dbReference>
<organism evidence="7 8">
    <name type="scientific">Enhygromyxa salina</name>
    <dbReference type="NCBI Taxonomy" id="215803"/>
    <lineage>
        <taxon>Bacteria</taxon>
        <taxon>Pseudomonadati</taxon>
        <taxon>Myxococcota</taxon>
        <taxon>Polyangia</taxon>
        <taxon>Nannocystales</taxon>
        <taxon>Nannocystaceae</taxon>
        <taxon>Enhygromyxa</taxon>
    </lineage>
</organism>
<dbReference type="AlphaFoldDB" id="A0A2S9XPR0"/>
<reference evidence="7 8" key="1">
    <citation type="submission" date="2018-03" db="EMBL/GenBank/DDBJ databases">
        <title>Draft Genome Sequences of the Obligatory Marine Myxobacteria Enhygromyxa salina SWB007.</title>
        <authorList>
            <person name="Poehlein A."/>
            <person name="Moghaddam J.A."/>
            <person name="Harms H."/>
            <person name="Alanjari M."/>
            <person name="Koenig G.M."/>
            <person name="Daniel R."/>
            <person name="Schaeberle T.F."/>
        </authorList>
    </citation>
    <scope>NUCLEOTIDE SEQUENCE [LARGE SCALE GENOMIC DNA]</scope>
    <source>
        <strain evidence="7 8">SWB007</strain>
    </source>
</reference>
<evidence type="ECO:0000256" key="1">
    <source>
        <dbReference type="ARBA" id="ARBA00004613"/>
    </source>
</evidence>
<evidence type="ECO:0000256" key="2">
    <source>
        <dbReference type="ARBA" id="ARBA00022525"/>
    </source>
</evidence>
<keyword evidence="2" id="KW-0964">Secreted</keyword>
<dbReference type="InterPro" id="IPR017937">
    <property type="entry name" value="Thioredoxin_CS"/>
</dbReference>
<dbReference type="Proteomes" id="UP000238823">
    <property type="component" value="Unassembled WGS sequence"/>
</dbReference>
<evidence type="ECO:0000313" key="8">
    <source>
        <dbReference type="Proteomes" id="UP000238823"/>
    </source>
</evidence>
<dbReference type="InterPro" id="IPR059100">
    <property type="entry name" value="TSP3_bac"/>
</dbReference>
<dbReference type="PROSITE" id="PS00194">
    <property type="entry name" value="THIOREDOXIN_1"/>
    <property type="match status" value="1"/>
</dbReference>
<keyword evidence="5" id="KW-0676">Redox-active center</keyword>